<dbReference type="InterPro" id="IPR007263">
    <property type="entry name" value="DCC1-like"/>
</dbReference>
<dbReference type="STRING" id="1049789.LEP1GSC050_1971"/>
<feature type="transmembrane region" description="Helical" evidence="1">
    <location>
        <begin position="87"/>
        <end position="108"/>
    </location>
</feature>
<dbReference type="Pfam" id="PF04134">
    <property type="entry name" value="DCC1-like"/>
    <property type="match status" value="1"/>
</dbReference>
<dbReference type="OrthoDB" id="9813713at2"/>
<proteinExistence type="predicted"/>
<evidence type="ECO:0000313" key="2">
    <source>
        <dbReference type="EMBL" id="EQA44969.1"/>
    </source>
</evidence>
<reference evidence="2" key="1">
    <citation type="submission" date="2013-05" db="EMBL/GenBank/DDBJ databases">
        <authorList>
            <person name="Harkins D.M."/>
            <person name="Durkin A.S."/>
            <person name="Brinkac L.M."/>
            <person name="Haft D.H."/>
            <person name="Selengut J.D."/>
            <person name="Sanka R."/>
            <person name="DePew J."/>
            <person name="Purushe J."/>
            <person name="Hartskeerl R.A."/>
            <person name="Ahmed A."/>
            <person name="van der Linden H."/>
            <person name="Goris M.G.A."/>
            <person name="Vinetz J.M."/>
            <person name="Sutton G.G."/>
            <person name="Nierman W.C."/>
            <person name="Fouts D.E."/>
        </authorList>
    </citation>
    <scope>NUCLEOTIDE SEQUENCE [LARGE SCALE GENOMIC DNA]</scope>
    <source>
        <strain evidence="2">5399</strain>
    </source>
</reference>
<name>T0GDS2_9LEPT</name>
<accession>T0GDS2</accession>
<evidence type="ECO:0000313" key="3">
    <source>
        <dbReference type="Proteomes" id="UP000015454"/>
    </source>
</evidence>
<dbReference type="EMBL" id="AHMO02000008">
    <property type="protein sequence ID" value="EQA44969.1"/>
    <property type="molecule type" value="Genomic_DNA"/>
</dbReference>
<comment type="caution">
    <text evidence="2">The sequence shown here is derived from an EMBL/GenBank/DDBJ whole genome shotgun (WGS) entry which is preliminary data.</text>
</comment>
<gene>
    <name evidence="2" type="ORF">LEP1GSC050_1971</name>
</gene>
<keyword evidence="3" id="KW-1185">Reference proteome</keyword>
<dbReference type="AlphaFoldDB" id="T0GDS2"/>
<keyword evidence="1" id="KW-0812">Transmembrane</keyword>
<dbReference type="RefSeq" id="WP_010570272.1">
    <property type="nucleotide sequence ID" value="NZ_AHMO02000008.1"/>
</dbReference>
<organism evidence="2 3">
    <name type="scientific">Leptospira broomii serovar Hurstbridge str. 5399</name>
    <dbReference type="NCBI Taxonomy" id="1049789"/>
    <lineage>
        <taxon>Bacteria</taxon>
        <taxon>Pseudomonadati</taxon>
        <taxon>Spirochaetota</taxon>
        <taxon>Spirochaetia</taxon>
        <taxon>Leptospirales</taxon>
        <taxon>Leptospiraceae</taxon>
        <taxon>Leptospira</taxon>
    </lineage>
</organism>
<dbReference type="GO" id="GO:0015035">
    <property type="term" value="F:protein-disulfide reductase activity"/>
    <property type="evidence" value="ECO:0007669"/>
    <property type="project" value="InterPro"/>
</dbReference>
<dbReference type="Proteomes" id="UP000015454">
    <property type="component" value="Unassembled WGS sequence"/>
</dbReference>
<keyword evidence="1" id="KW-1133">Transmembrane helix</keyword>
<sequence length="118" mass="13434">MNEKIFLYDGECEFCADLAGSLKDKCLDSSVHFQSFRTLKKDELQKIHPSLTIDVAAGNVQFVEGNTRYPGFFAVRRLSHSLSGWRWAAPLLYFPFVPILGILFMNLLKAFRKKGNNS</sequence>
<evidence type="ECO:0000256" key="1">
    <source>
        <dbReference type="SAM" id="Phobius"/>
    </source>
</evidence>
<keyword evidence="1" id="KW-0472">Membrane</keyword>
<protein>
    <submittedName>
        <fullName evidence="2">PF04134 family protein</fullName>
    </submittedName>
</protein>